<sequence>MSSPQHYPSPLPSPHFIIHTHRTSLSSYYSTYILSSAIHLMLTPHPPMPDAMHSAPKLW</sequence>
<proteinExistence type="predicted"/>
<dbReference type="AlphaFoldDB" id="A0A8H5ZCM0"/>
<evidence type="ECO:0000313" key="1">
    <source>
        <dbReference type="EMBL" id="KAF5846772.1"/>
    </source>
</evidence>
<comment type="caution">
    <text evidence="1">The sequence shown here is derived from an EMBL/GenBank/DDBJ whole genome shotgun (WGS) entry which is preliminary data.</text>
</comment>
<accession>A0A8H5ZCM0</accession>
<name>A0A8H5ZCM0_COCSA</name>
<dbReference type="EMBL" id="WNKQ01000015">
    <property type="protein sequence ID" value="KAF5846772.1"/>
    <property type="molecule type" value="Genomic_DNA"/>
</dbReference>
<dbReference type="Proteomes" id="UP000624244">
    <property type="component" value="Unassembled WGS sequence"/>
</dbReference>
<organism evidence="1 2">
    <name type="scientific">Cochliobolus sativus</name>
    <name type="common">Common root rot and spot blotch fungus</name>
    <name type="synonym">Bipolaris sorokiniana</name>
    <dbReference type="NCBI Taxonomy" id="45130"/>
    <lineage>
        <taxon>Eukaryota</taxon>
        <taxon>Fungi</taxon>
        <taxon>Dikarya</taxon>
        <taxon>Ascomycota</taxon>
        <taxon>Pezizomycotina</taxon>
        <taxon>Dothideomycetes</taxon>
        <taxon>Pleosporomycetidae</taxon>
        <taxon>Pleosporales</taxon>
        <taxon>Pleosporineae</taxon>
        <taxon>Pleosporaceae</taxon>
        <taxon>Bipolaris</taxon>
    </lineage>
</organism>
<protein>
    <submittedName>
        <fullName evidence="1">Uncharacterized protein</fullName>
    </submittedName>
</protein>
<gene>
    <name evidence="1" type="ORF">GGP41_004819</name>
</gene>
<reference evidence="1" key="1">
    <citation type="submission" date="2019-11" db="EMBL/GenBank/DDBJ databases">
        <title>Bipolaris sorokiniana Genome sequencing.</title>
        <authorList>
            <person name="Wang H."/>
        </authorList>
    </citation>
    <scope>NUCLEOTIDE SEQUENCE</scope>
</reference>
<evidence type="ECO:0000313" key="2">
    <source>
        <dbReference type="Proteomes" id="UP000624244"/>
    </source>
</evidence>